<dbReference type="PANTHER" id="PTHR15681">
    <property type="entry name" value="MAD2L1-BINDING PROTEIN"/>
    <property type="match status" value="1"/>
</dbReference>
<dbReference type="InterPro" id="IPR053729">
    <property type="entry name" value="MAD2L1BP_domain_sf"/>
</dbReference>
<dbReference type="AlphaFoldDB" id="A0AAP0D7D3"/>
<protein>
    <submittedName>
        <fullName evidence="1">Uncharacterized protein</fullName>
    </submittedName>
</protein>
<dbReference type="PANTHER" id="PTHR15681:SF1">
    <property type="entry name" value="MAD2L1-BINDING PROTEIN"/>
    <property type="match status" value="1"/>
</dbReference>
<comment type="caution">
    <text evidence="1">The sequence shown here is derived from an EMBL/GenBank/DDBJ whole genome shotgun (WGS) entry which is preliminary data.</text>
</comment>
<evidence type="ECO:0000313" key="2">
    <source>
        <dbReference type="Proteomes" id="UP001408789"/>
    </source>
</evidence>
<dbReference type="GO" id="GO:0005634">
    <property type="term" value="C:nucleus"/>
    <property type="evidence" value="ECO:0007669"/>
    <property type="project" value="InterPro"/>
</dbReference>
<organism evidence="1 2">
    <name type="scientific">Deinandra increscens subsp. villosa</name>
    <dbReference type="NCBI Taxonomy" id="3103831"/>
    <lineage>
        <taxon>Eukaryota</taxon>
        <taxon>Viridiplantae</taxon>
        <taxon>Streptophyta</taxon>
        <taxon>Embryophyta</taxon>
        <taxon>Tracheophyta</taxon>
        <taxon>Spermatophyta</taxon>
        <taxon>Magnoliopsida</taxon>
        <taxon>eudicotyledons</taxon>
        <taxon>Gunneridae</taxon>
        <taxon>Pentapetalae</taxon>
        <taxon>asterids</taxon>
        <taxon>campanulids</taxon>
        <taxon>Asterales</taxon>
        <taxon>Asteraceae</taxon>
        <taxon>Asteroideae</taxon>
        <taxon>Heliantheae alliance</taxon>
        <taxon>Madieae</taxon>
        <taxon>Madiinae</taxon>
        <taxon>Deinandra</taxon>
    </lineage>
</organism>
<reference evidence="1 2" key="1">
    <citation type="submission" date="2024-04" db="EMBL/GenBank/DDBJ databases">
        <title>The reference genome of an endangered Asteraceae, Deinandra increscens subsp. villosa, native to the Central Coast of California.</title>
        <authorList>
            <person name="Guilliams M."/>
            <person name="Hasenstab-Lehman K."/>
            <person name="Meyer R."/>
            <person name="Mcevoy S."/>
        </authorList>
    </citation>
    <scope>NUCLEOTIDE SEQUENCE [LARGE SCALE GENOMIC DNA]</scope>
    <source>
        <tissue evidence="1">Leaf</tissue>
    </source>
</reference>
<dbReference type="Gene3D" id="3.30.900.20">
    <property type="match status" value="1"/>
</dbReference>
<name>A0AAP0D7D3_9ASTR</name>
<keyword evidence="2" id="KW-1185">Reference proteome</keyword>
<accession>A0AAP0D7D3</accession>
<evidence type="ECO:0000313" key="1">
    <source>
        <dbReference type="EMBL" id="KAK9067627.1"/>
    </source>
</evidence>
<dbReference type="InterPro" id="IPR009511">
    <property type="entry name" value="MAD1/Cdc20-bound-Mad2-bd"/>
</dbReference>
<proteinExistence type="predicted"/>
<dbReference type="EMBL" id="JBCNJP010000014">
    <property type="protein sequence ID" value="KAK9067627.1"/>
    <property type="molecule type" value="Genomic_DNA"/>
</dbReference>
<sequence>MEGGGRSEMEFTDLEIAADSIDASVTFHLVMDVLGFVLFMHQQIPSILQDLSLEFDSLNTEYKDLEVVIAQNEMKASQRRVQMGRKREVKHVIRRHEKLMKTVANIQTALQLVFSEIPHAEAVIVVLGASPLRPRHVYELCFSHRKDVISGVCDFTKTRVAEGISRKVIRTLVSKGAGSESYEGPSKLFLLVKAPPSFNMPLHFLPKRDFRYNKKIVPMRLRIKCRNQDRAIHSLTCDTLPANPNNMLDSTSNDNIWFQCRHVIKGLACKASPEE</sequence>
<dbReference type="GO" id="GO:0007096">
    <property type="term" value="P:regulation of exit from mitosis"/>
    <property type="evidence" value="ECO:0007669"/>
    <property type="project" value="InterPro"/>
</dbReference>
<gene>
    <name evidence="1" type="ORF">SSX86_011738</name>
</gene>
<dbReference type="Proteomes" id="UP001408789">
    <property type="component" value="Unassembled WGS sequence"/>
</dbReference>